<dbReference type="EMBL" id="JBHUCO010000015">
    <property type="protein sequence ID" value="MFD1519028.1"/>
    <property type="molecule type" value="Genomic_DNA"/>
</dbReference>
<dbReference type="PANTHER" id="PTHR43615:SF1">
    <property type="entry name" value="PPDK_N DOMAIN-CONTAINING PROTEIN"/>
    <property type="match status" value="1"/>
</dbReference>
<dbReference type="InterPro" id="IPR051549">
    <property type="entry name" value="PEP_Utilizing_Enz"/>
</dbReference>
<protein>
    <submittedName>
        <fullName evidence="3">PEP/pyruvate-binding domain-containing protein</fullName>
    </submittedName>
</protein>
<keyword evidence="4" id="KW-1185">Reference proteome</keyword>
<dbReference type="InterPro" id="IPR036637">
    <property type="entry name" value="Phosphohistidine_dom_sf"/>
</dbReference>
<dbReference type="Gene3D" id="3.30.470.20">
    <property type="entry name" value="ATP-grasp fold, B domain"/>
    <property type="match status" value="1"/>
</dbReference>
<dbReference type="SUPFAM" id="SSF56059">
    <property type="entry name" value="Glutathione synthetase ATP-binding domain-like"/>
    <property type="match status" value="1"/>
</dbReference>
<dbReference type="InterPro" id="IPR008279">
    <property type="entry name" value="PEP-util_enz_mobile_dom"/>
</dbReference>
<proteinExistence type="predicted"/>
<evidence type="ECO:0000259" key="1">
    <source>
        <dbReference type="Pfam" id="PF00391"/>
    </source>
</evidence>
<accession>A0ABW4EUV3</accession>
<gene>
    <name evidence="3" type="ORF">ACFSJD_16150</name>
</gene>
<dbReference type="PANTHER" id="PTHR43615">
    <property type="entry name" value="PHOSPHOENOLPYRUVATE SYNTHASE-RELATED"/>
    <property type="match status" value="1"/>
</dbReference>
<evidence type="ECO:0000259" key="2">
    <source>
        <dbReference type="Pfam" id="PF01326"/>
    </source>
</evidence>
<reference evidence="4" key="1">
    <citation type="journal article" date="2019" name="Int. J. Syst. Evol. Microbiol.">
        <title>The Global Catalogue of Microorganisms (GCM) 10K type strain sequencing project: providing services to taxonomists for standard genome sequencing and annotation.</title>
        <authorList>
            <consortium name="The Broad Institute Genomics Platform"/>
            <consortium name="The Broad Institute Genome Sequencing Center for Infectious Disease"/>
            <person name="Wu L."/>
            <person name="Ma J."/>
        </authorList>
    </citation>
    <scope>NUCLEOTIDE SEQUENCE [LARGE SCALE GENOMIC DNA]</scope>
    <source>
        <strain evidence="4">CCM 7043</strain>
    </source>
</reference>
<name>A0ABW4EUV3_9PSEU</name>
<evidence type="ECO:0000313" key="4">
    <source>
        <dbReference type="Proteomes" id="UP001597114"/>
    </source>
</evidence>
<organism evidence="3 4">
    <name type="scientific">Pseudonocardia yunnanensis</name>
    <dbReference type="NCBI Taxonomy" id="58107"/>
    <lineage>
        <taxon>Bacteria</taxon>
        <taxon>Bacillati</taxon>
        <taxon>Actinomycetota</taxon>
        <taxon>Actinomycetes</taxon>
        <taxon>Pseudonocardiales</taxon>
        <taxon>Pseudonocardiaceae</taxon>
        <taxon>Pseudonocardia</taxon>
    </lineage>
</organism>
<dbReference type="Pfam" id="PF01326">
    <property type="entry name" value="PPDK_N"/>
    <property type="match status" value="1"/>
</dbReference>
<dbReference type="InterPro" id="IPR002192">
    <property type="entry name" value="PPDK_AMP/ATP-bd"/>
</dbReference>
<sequence>MAVNELVVDLHQLGSRTLSTAGGKAANLGELIGTGFPVPPGFVVTTEAYSQVAAAAGLESELDGDARLGERARTALLAMPVPAPVADAVCRAYLALGEKVPVAVRSSATAEDLPSASFAGQQDTFLNVVGVDAVLDAVHRCWASLWTDRAVSYRADAGIDHRVVRLAVVVQRMVDAQVAGVLFTADPVTGTRTRTVIDASPGLGEAVVSGAVNPDHIVVEDDGRIVEHRLGDKAVEVRPLAGGGTEQVIRADGAARSSLTDAQIASLVTLGRRVEAYYRAPQDIEWAIDSDGALWLTQSRPITTLHPLPQPTGHGLRVYFCASLAQGLTRPITPMGLSAFRVITSVPAAAFGVPIADPVAGPPAFVTAGGRAFADITPGVRSAMGRAILPRVLDIMEARSAVVLRALFDEPALAVRTTSRWPFVRRVARVLVHHRVPALLALSLLRPAAARQRVDRIGHRLRTLTALPADAAPDQRLDNVQRVLAKFFPIMPRVAPLFAVGLAMLAVARKLAGDDLDDAASHEVLRSLPHNTTTEMDLELWALATRLRGDAGSAEALRGTPAAELAIRYHDGALPPVLQQGLKAFLARHGHRAVAEIDLGMPRWSDDPSHVLGVLANYLRLDDPELAPDAVFARGALAADAAVAATVERVRRRSRIRALAVKVALRRVRELAGMRETHKDFVIRLLALARVELQVVGELLAARGLLGNSADVFFLDLVEARSALAGADHRSTVAERREEYDRELRRRHVPRVLLSDGTEPETLSRPVDVEGALTGTPASAGTVTAPARVVLDPVGAHLEPGEILVVPSTDPGWTPLFLTAGGLVMEMGGPNSHGAVVAREYGIPAVVGVADATTRIRTGQQVTVDGAAGLVRVPS</sequence>
<dbReference type="RefSeq" id="WP_344718437.1">
    <property type="nucleotide sequence ID" value="NZ_BAAAUS010000001.1"/>
</dbReference>
<dbReference type="InterPro" id="IPR013815">
    <property type="entry name" value="ATP_grasp_subdomain_1"/>
</dbReference>
<feature type="domain" description="PEP-utilising enzyme mobile" evidence="1">
    <location>
        <begin position="799"/>
        <end position="869"/>
    </location>
</feature>
<dbReference type="SUPFAM" id="SSF52009">
    <property type="entry name" value="Phosphohistidine domain"/>
    <property type="match status" value="1"/>
</dbReference>
<dbReference type="Proteomes" id="UP001597114">
    <property type="component" value="Unassembled WGS sequence"/>
</dbReference>
<comment type="caution">
    <text evidence="3">The sequence shown here is derived from an EMBL/GenBank/DDBJ whole genome shotgun (WGS) entry which is preliminary data.</text>
</comment>
<evidence type="ECO:0000313" key="3">
    <source>
        <dbReference type="EMBL" id="MFD1519028.1"/>
    </source>
</evidence>
<dbReference type="Pfam" id="PF00391">
    <property type="entry name" value="PEP-utilizers"/>
    <property type="match status" value="1"/>
</dbReference>
<dbReference type="Gene3D" id="3.50.30.10">
    <property type="entry name" value="Phosphohistidine domain"/>
    <property type="match status" value="1"/>
</dbReference>
<dbReference type="Gene3D" id="3.30.1490.20">
    <property type="entry name" value="ATP-grasp fold, A domain"/>
    <property type="match status" value="1"/>
</dbReference>
<feature type="domain" description="Pyruvate phosphate dikinase AMP/ATP-binding" evidence="2">
    <location>
        <begin position="20"/>
        <end position="305"/>
    </location>
</feature>